<accession>A0A1G4VRS6</accession>
<dbReference type="InterPro" id="IPR050090">
    <property type="entry name" value="Tyrosine_recombinase_XerCD"/>
</dbReference>
<dbReference type="Proteomes" id="UP000182124">
    <property type="component" value="Unassembled WGS sequence"/>
</dbReference>
<feature type="domain" description="Tyr recombinase" evidence="6">
    <location>
        <begin position="179"/>
        <end position="351"/>
    </location>
</feature>
<dbReference type="InterPro" id="IPR011010">
    <property type="entry name" value="DNA_brk_join_enz"/>
</dbReference>
<dbReference type="InterPro" id="IPR010998">
    <property type="entry name" value="Integrase_recombinase_N"/>
</dbReference>
<comment type="similarity">
    <text evidence="1">Belongs to the 'phage' integrase family.</text>
</comment>
<dbReference type="Gene3D" id="1.10.443.10">
    <property type="entry name" value="Intergrase catalytic core"/>
    <property type="match status" value="1"/>
</dbReference>
<sequence>MIDLKPFTFTLGELNDKKVIFIRFEKNPILLAQIKALKGAQWDWNLITWYVPDTADYRKLFNLPEDFAIGKYVLSKISDVNQREIQRLVHQLKLKGYSPNTIRSYVSEFAQYLYYLKNLPANKCGENEVRNYLIFCIEDLRLTENSLHSRINAVKFYYEKVLLQERIFLEIPRPKKQSKLPKALNTYEVKRIFDVTENLKHNTMLKLCYGMGLRLSEILNLKISNVDSKTMRVHIERGKGKKDRYVNLPESILEQLRSYYLEYKPKTYLFEGQYGGQYSARTLQEVFKKALEKARISKKVGIHSLRHSFATHLLESGTDIRFIQELLGHNDIKTTFVYTHVSDKSIRRIISPLDKL</sequence>
<keyword evidence="2" id="KW-0229">DNA integration</keyword>
<gene>
    <name evidence="8" type="ORF">SAMN02927925_01672</name>
</gene>
<keyword evidence="4" id="KW-0233">DNA recombination</keyword>
<dbReference type="Gene3D" id="1.10.150.130">
    <property type="match status" value="1"/>
</dbReference>
<dbReference type="RefSeq" id="WP_023577039.1">
    <property type="nucleotide sequence ID" value="NZ_CBCSBQ010000002.1"/>
</dbReference>
<feature type="domain" description="Core-binding (CB)" evidence="7">
    <location>
        <begin position="75"/>
        <end position="162"/>
    </location>
</feature>
<keyword evidence="3 5" id="KW-0238">DNA-binding</keyword>
<name>A0A1G4VRS6_9FLAO</name>
<protein>
    <submittedName>
        <fullName evidence="8">Site-specific recombinase XerD</fullName>
    </submittedName>
</protein>
<dbReference type="Pfam" id="PF00589">
    <property type="entry name" value="Phage_integrase"/>
    <property type="match status" value="1"/>
</dbReference>
<evidence type="ECO:0000313" key="9">
    <source>
        <dbReference type="Proteomes" id="UP000182124"/>
    </source>
</evidence>
<dbReference type="SUPFAM" id="SSF56349">
    <property type="entry name" value="DNA breaking-rejoining enzymes"/>
    <property type="match status" value="1"/>
</dbReference>
<dbReference type="PANTHER" id="PTHR30349:SF64">
    <property type="entry name" value="PROPHAGE INTEGRASE INTD-RELATED"/>
    <property type="match status" value="1"/>
</dbReference>
<dbReference type="PROSITE" id="PS51900">
    <property type="entry name" value="CB"/>
    <property type="match status" value="1"/>
</dbReference>
<evidence type="ECO:0000256" key="3">
    <source>
        <dbReference type="ARBA" id="ARBA00023125"/>
    </source>
</evidence>
<evidence type="ECO:0000256" key="5">
    <source>
        <dbReference type="PROSITE-ProRule" id="PRU01248"/>
    </source>
</evidence>
<dbReference type="GO" id="GO:0003677">
    <property type="term" value="F:DNA binding"/>
    <property type="evidence" value="ECO:0007669"/>
    <property type="project" value="UniProtKB-UniRule"/>
</dbReference>
<evidence type="ECO:0000256" key="2">
    <source>
        <dbReference type="ARBA" id="ARBA00022908"/>
    </source>
</evidence>
<dbReference type="AlphaFoldDB" id="A0A1G4VRS6"/>
<dbReference type="GO" id="GO:0006310">
    <property type="term" value="P:DNA recombination"/>
    <property type="evidence" value="ECO:0007669"/>
    <property type="project" value="UniProtKB-KW"/>
</dbReference>
<evidence type="ECO:0000256" key="1">
    <source>
        <dbReference type="ARBA" id="ARBA00008857"/>
    </source>
</evidence>
<reference evidence="8 9" key="1">
    <citation type="submission" date="2016-10" db="EMBL/GenBank/DDBJ databases">
        <authorList>
            <person name="de Groot N.N."/>
        </authorList>
    </citation>
    <scope>NUCLEOTIDE SEQUENCE [LARGE SCALE GENOMIC DNA]</scope>
    <source>
        <strain evidence="8 9">CGMCC 1.3801</strain>
    </source>
</reference>
<dbReference type="InterPro" id="IPR044068">
    <property type="entry name" value="CB"/>
</dbReference>
<dbReference type="EMBL" id="FMTY01000003">
    <property type="protein sequence ID" value="SCX10950.1"/>
    <property type="molecule type" value="Genomic_DNA"/>
</dbReference>
<evidence type="ECO:0000256" key="4">
    <source>
        <dbReference type="ARBA" id="ARBA00023172"/>
    </source>
</evidence>
<dbReference type="InterPro" id="IPR004107">
    <property type="entry name" value="Integrase_SAM-like_N"/>
</dbReference>
<evidence type="ECO:0000313" key="8">
    <source>
        <dbReference type="EMBL" id="SCX10950.1"/>
    </source>
</evidence>
<dbReference type="InterPro" id="IPR013762">
    <property type="entry name" value="Integrase-like_cat_sf"/>
</dbReference>
<proteinExistence type="inferred from homology"/>
<dbReference type="PROSITE" id="PS51898">
    <property type="entry name" value="TYR_RECOMBINASE"/>
    <property type="match status" value="1"/>
</dbReference>
<dbReference type="InterPro" id="IPR002104">
    <property type="entry name" value="Integrase_catalytic"/>
</dbReference>
<dbReference type="STRING" id="329186.SAMN02927925_01672"/>
<evidence type="ECO:0000259" key="7">
    <source>
        <dbReference type="PROSITE" id="PS51900"/>
    </source>
</evidence>
<dbReference type="Pfam" id="PF13495">
    <property type="entry name" value="Phage_int_SAM_4"/>
    <property type="match status" value="1"/>
</dbReference>
<organism evidence="8 9">
    <name type="scientific">Flavobacterium saliperosum</name>
    <dbReference type="NCBI Taxonomy" id="329186"/>
    <lineage>
        <taxon>Bacteria</taxon>
        <taxon>Pseudomonadati</taxon>
        <taxon>Bacteroidota</taxon>
        <taxon>Flavobacteriia</taxon>
        <taxon>Flavobacteriales</taxon>
        <taxon>Flavobacteriaceae</taxon>
        <taxon>Flavobacterium</taxon>
    </lineage>
</organism>
<dbReference type="GO" id="GO:0015074">
    <property type="term" value="P:DNA integration"/>
    <property type="evidence" value="ECO:0007669"/>
    <property type="project" value="UniProtKB-KW"/>
</dbReference>
<evidence type="ECO:0000259" key="6">
    <source>
        <dbReference type="PROSITE" id="PS51898"/>
    </source>
</evidence>
<dbReference type="PANTHER" id="PTHR30349">
    <property type="entry name" value="PHAGE INTEGRASE-RELATED"/>
    <property type="match status" value="1"/>
</dbReference>
<dbReference type="eggNOG" id="COG4974">
    <property type="taxonomic scope" value="Bacteria"/>
</dbReference>